<keyword evidence="2" id="KW-0812">Transmembrane</keyword>
<accession>A0A3N0DUK3</accession>
<keyword evidence="2" id="KW-0472">Membrane</keyword>
<keyword evidence="4" id="KW-1185">Reference proteome</keyword>
<organism evidence="3 4">
    <name type="scientific">Nocardioides marmorisolisilvae</name>
    <dbReference type="NCBI Taxonomy" id="1542737"/>
    <lineage>
        <taxon>Bacteria</taxon>
        <taxon>Bacillati</taxon>
        <taxon>Actinomycetota</taxon>
        <taxon>Actinomycetes</taxon>
        <taxon>Propionibacteriales</taxon>
        <taxon>Nocardioidaceae</taxon>
        <taxon>Nocardioides</taxon>
    </lineage>
</organism>
<feature type="transmembrane region" description="Helical" evidence="2">
    <location>
        <begin position="6"/>
        <end position="25"/>
    </location>
</feature>
<dbReference type="OrthoDB" id="3787531at2"/>
<proteinExistence type="predicted"/>
<evidence type="ECO:0000256" key="2">
    <source>
        <dbReference type="SAM" id="Phobius"/>
    </source>
</evidence>
<dbReference type="EMBL" id="RJSG01000002">
    <property type="protein sequence ID" value="RNL79211.1"/>
    <property type="molecule type" value="Genomic_DNA"/>
</dbReference>
<dbReference type="AlphaFoldDB" id="A0A3N0DUK3"/>
<gene>
    <name evidence="3" type="ORF">EFL95_09310</name>
</gene>
<evidence type="ECO:0000313" key="3">
    <source>
        <dbReference type="EMBL" id="RNL79211.1"/>
    </source>
</evidence>
<evidence type="ECO:0000313" key="4">
    <source>
        <dbReference type="Proteomes" id="UP000277094"/>
    </source>
</evidence>
<sequence length="164" mass="18016">MGTVILAAVGGALVALLGVGLVTVVRRRSRTRADLEAMLAAAQHEADDLRARLEELTALVTVAPEGEEPAYLITDVGVVRAPAVPEDQIQVPDRLVLSATMGEPLVKVAALGHGLRRALSPESRNRIWFEMRREVRAARKRRRQLLKQYQRDIRAAERAQEGLA</sequence>
<keyword evidence="2" id="KW-1133">Transmembrane helix</keyword>
<keyword evidence="1" id="KW-0175">Coiled coil</keyword>
<protein>
    <submittedName>
        <fullName evidence="3">Uncharacterized protein</fullName>
    </submittedName>
</protein>
<evidence type="ECO:0000256" key="1">
    <source>
        <dbReference type="SAM" id="Coils"/>
    </source>
</evidence>
<dbReference type="Proteomes" id="UP000277094">
    <property type="component" value="Unassembled WGS sequence"/>
</dbReference>
<feature type="coiled-coil region" evidence="1">
    <location>
        <begin position="32"/>
        <end position="59"/>
    </location>
</feature>
<name>A0A3N0DUK3_9ACTN</name>
<comment type="caution">
    <text evidence="3">The sequence shown here is derived from an EMBL/GenBank/DDBJ whole genome shotgun (WGS) entry which is preliminary data.</text>
</comment>
<dbReference type="RefSeq" id="WP_123233713.1">
    <property type="nucleotide sequence ID" value="NZ_RJSG01000002.1"/>
</dbReference>
<reference evidence="3 4" key="1">
    <citation type="submission" date="2018-11" db="EMBL/GenBank/DDBJ databases">
        <authorList>
            <person name="Li F."/>
        </authorList>
    </citation>
    <scope>NUCLEOTIDE SEQUENCE [LARGE SCALE GENOMIC DNA]</scope>
    <source>
        <strain evidence="3 4">KIS18-7</strain>
    </source>
</reference>